<dbReference type="Proteomes" id="UP001165121">
    <property type="component" value="Unassembled WGS sequence"/>
</dbReference>
<evidence type="ECO:0000313" key="2">
    <source>
        <dbReference type="Proteomes" id="UP001165121"/>
    </source>
</evidence>
<sequence>MAPAAKHHPHSRTQGGTDIKFTAANWLLRVAATDYYVAGHNASYRIVSDIIHTSKRVCPCHALASDQQQENAVPSENTAATNLTVRYRPDRIGREAGPALGTCFARQVDSQRTQLTFTLPCPSSTYAAASTVCGTHQLPTLFLARG</sequence>
<keyword evidence="2" id="KW-1185">Reference proteome</keyword>
<gene>
    <name evidence="1" type="ORF">Pfra01_000614200</name>
</gene>
<evidence type="ECO:0000313" key="1">
    <source>
        <dbReference type="EMBL" id="GMF29055.1"/>
    </source>
</evidence>
<dbReference type="AlphaFoldDB" id="A0A9W6X322"/>
<reference evidence="1" key="1">
    <citation type="submission" date="2023-04" db="EMBL/GenBank/DDBJ databases">
        <title>Phytophthora fragariaefolia NBRC 109709.</title>
        <authorList>
            <person name="Ichikawa N."/>
            <person name="Sato H."/>
            <person name="Tonouchi N."/>
        </authorList>
    </citation>
    <scope>NUCLEOTIDE SEQUENCE</scope>
    <source>
        <strain evidence="1">NBRC 109709</strain>
    </source>
</reference>
<accession>A0A9W6X322</accession>
<name>A0A9W6X322_9STRA</name>
<proteinExistence type="predicted"/>
<comment type="caution">
    <text evidence="1">The sequence shown here is derived from an EMBL/GenBank/DDBJ whole genome shotgun (WGS) entry which is preliminary data.</text>
</comment>
<organism evidence="1 2">
    <name type="scientific">Phytophthora fragariaefolia</name>
    <dbReference type="NCBI Taxonomy" id="1490495"/>
    <lineage>
        <taxon>Eukaryota</taxon>
        <taxon>Sar</taxon>
        <taxon>Stramenopiles</taxon>
        <taxon>Oomycota</taxon>
        <taxon>Peronosporomycetes</taxon>
        <taxon>Peronosporales</taxon>
        <taxon>Peronosporaceae</taxon>
        <taxon>Phytophthora</taxon>
    </lineage>
</organism>
<dbReference type="EMBL" id="BSXT01000514">
    <property type="protein sequence ID" value="GMF29055.1"/>
    <property type="molecule type" value="Genomic_DNA"/>
</dbReference>
<protein>
    <submittedName>
        <fullName evidence="1">Unnamed protein product</fullName>
    </submittedName>
</protein>